<organism evidence="2 3">
    <name type="scientific">Streptomyces sp. 900116325</name>
    <dbReference type="NCBI Taxonomy" id="3154295"/>
    <lineage>
        <taxon>Bacteria</taxon>
        <taxon>Bacillati</taxon>
        <taxon>Actinomycetota</taxon>
        <taxon>Actinomycetes</taxon>
        <taxon>Kitasatosporales</taxon>
        <taxon>Streptomycetaceae</taxon>
        <taxon>Streptomyces</taxon>
    </lineage>
</organism>
<dbReference type="RefSeq" id="WP_356713300.1">
    <property type="nucleotide sequence ID" value="NZ_JBEXIP010000076.1"/>
</dbReference>
<sequence length="177" mass="17274">MRRSIAAASLVVGLVAALSVPLPASADQSGTTPVTLSITTGTIDITVPTGPVSLGTVAASSSPQTVSAQLGNVTVADNRGGTTGWVVTANGVDFTGPQSISVSAPGSSSYNTPPATVTGNAIVTASNLDPLYPPGPVQTATSVSGINSAVWNPTISVTVPADALAGTYSSTITHSVA</sequence>
<accession>A0ABV2UM20</accession>
<proteinExistence type="predicted"/>
<feature type="chain" id="PRO_5045217512" description="Surface cell wall-binding protein" evidence="1">
    <location>
        <begin position="27"/>
        <end position="177"/>
    </location>
</feature>
<comment type="caution">
    <text evidence="2">The sequence shown here is derived from an EMBL/GenBank/DDBJ whole genome shotgun (WGS) entry which is preliminary data.</text>
</comment>
<name>A0ABV2UM20_9ACTN</name>
<evidence type="ECO:0000313" key="2">
    <source>
        <dbReference type="EMBL" id="MET8438893.1"/>
    </source>
</evidence>
<evidence type="ECO:0000313" key="3">
    <source>
        <dbReference type="Proteomes" id="UP001550044"/>
    </source>
</evidence>
<keyword evidence="3" id="KW-1185">Reference proteome</keyword>
<dbReference type="EMBL" id="JBEXIP010000076">
    <property type="protein sequence ID" value="MET8438893.1"/>
    <property type="molecule type" value="Genomic_DNA"/>
</dbReference>
<reference evidence="2 3" key="1">
    <citation type="submission" date="2024-06" db="EMBL/GenBank/DDBJ databases">
        <title>The Natural Products Discovery Center: Release of the First 8490 Sequenced Strains for Exploring Actinobacteria Biosynthetic Diversity.</title>
        <authorList>
            <person name="Kalkreuter E."/>
            <person name="Kautsar S.A."/>
            <person name="Yang D."/>
            <person name="Bader C.D."/>
            <person name="Teijaro C.N."/>
            <person name="Fluegel L."/>
            <person name="Davis C.M."/>
            <person name="Simpson J.R."/>
            <person name="Lauterbach L."/>
            <person name="Steele A.D."/>
            <person name="Gui C."/>
            <person name="Meng S."/>
            <person name="Li G."/>
            <person name="Viehrig K."/>
            <person name="Ye F."/>
            <person name="Su P."/>
            <person name="Kiefer A.F."/>
            <person name="Nichols A."/>
            <person name="Cepeda A.J."/>
            <person name="Yan W."/>
            <person name="Fan B."/>
            <person name="Jiang Y."/>
            <person name="Adhikari A."/>
            <person name="Zheng C.-J."/>
            <person name="Schuster L."/>
            <person name="Cowan T.M."/>
            <person name="Smanski M.J."/>
            <person name="Chevrette M.G."/>
            <person name="De Carvalho L.P.S."/>
            <person name="Shen B."/>
        </authorList>
    </citation>
    <scope>NUCLEOTIDE SEQUENCE [LARGE SCALE GENOMIC DNA]</scope>
    <source>
        <strain evidence="2 3">NPDC005137</strain>
    </source>
</reference>
<gene>
    <name evidence="2" type="ORF">ABZV61_40745</name>
</gene>
<protein>
    <recommendedName>
        <fullName evidence="4">Surface cell wall-binding protein</fullName>
    </recommendedName>
</protein>
<keyword evidence="1" id="KW-0732">Signal</keyword>
<evidence type="ECO:0000256" key="1">
    <source>
        <dbReference type="SAM" id="SignalP"/>
    </source>
</evidence>
<dbReference type="Proteomes" id="UP001550044">
    <property type="component" value="Unassembled WGS sequence"/>
</dbReference>
<evidence type="ECO:0008006" key="4">
    <source>
        <dbReference type="Google" id="ProtNLM"/>
    </source>
</evidence>
<feature type="signal peptide" evidence="1">
    <location>
        <begin position="1"/>
        <end position="26"/>
    </location>
</feature>